<dbReference type="PANTHER" id="PTHR30469">
    <property type="entry name" value="MULTIDRUG RESISTANCE PROTEIN MDTA"/>
    <property type="match status" value="1"/>
</dbReference>
<gene>
    <name evidence="3" type="ORF">HND93_23925</name>
</gene>
<proteinExistence type="predicted"/>
<reference evidence="3 4" key="1">
    <citation type="submission" date="2020-05" db="EMBL/GenBank/DDBJ databases">
        <title>Azospirillum oleiclasticum sp. nov, a nitrogen-fixing and heavy crude oil-emulsifying bacterium isolated from the crude oil of Yumen Oilfield.</title>
        <authorList>
            <person name="Wu D."/>
            <person name="Cai M."/>
            <person name="Zhang X."/>
        </authorList>
    </citation>
    <scope>NUCLEOTIDE SEQUENCE [LARGE SCALE GENOMIC DNA]</scope>
    <source>
        <strain evidence="3 4">ROY-1-1-2</strain>
    </source>
</reference>
<dbReference type="SUPFAM" id="SSF111369">
    <property type="entry name" value="HlyD-like secretion proteins"/>
    <property type="match status" value="1"/>
</dbReference>
<sequence length="328" mass="34620">MIATFRRLLLPALALSGMLIAVAAVLSASKPAPIAQPIAEPAIAPFANYIGGTGQTEPPGRTVAIGSAVGGIVTLVAVAPGDRVRAGDTLFQLDDRVERATRDQRVAELAEAEAQVAEMEASLADYRNQLRLADTVSDRRAVSVEDLAKRRYAVKVAEAKLASARAATESAKALLAQADTALARLTVAAPFDAEVLQVNLRPGEYASASALSTPLVMLGRTGALHVRVEIDENDAWRLRAGAAAKAYLRGNRNLSSALRFVHMEPYVTPKTSLTGDSSERVDTRVLQVVYAVEDPSLPVYAGQILDVFIEAPPLSADPHAAVAERGAP</sequence>
<evidence type="ECO:0000313" key="4">
    <source>
        <dbReference type="Proteomes" id="UP000584642"/>
    </source>
</evidence>
<dbReference type="PANTHER" id="PTHR30469:SF15">
    <property type="entry name" value="HLYD FAMILY OF SECRETION PROTEINS"/>
    <property type="match status" value="1"/>
</dbReference>
<evidence type="ECO:0000256" key="2">
    <source>
        <dbReference type="SAM" id="SignalP"/>
    </source>
</evidence>
<dbReference type="Gene3D" id="2.40.50.100">
    <property type="match status" value="1"/>
</dbReference>
<keyword evidence="1" id="KW-0175">Coiled coil</keyword>
<evidence type="ECO:0000313" key="3">
    <source>
        <dbReference type="EMBL" id="NYZ22771.1"/>
    </source>
</evidence>
<comment type="caution">
    <text evidence="3">The sequence shown here is derived from an EMBL/GenBank/DDBJ whole genome shotgun (WGS) entry which is preliminary data.</text>
</comment>
<dbReference type="Gene3D" id="2.40.30.170">
    <property type="match status" value="1"/>
</dbReference>
<feature type="chain" id="PRO_5047111971" evidence="2">
    <location>
        <begin position="24"/>
        <end position="328"/>
    </location>
</feature>
<name>A0ABX2TEZ5_9PROT</name>
<dbReference type="RefSeq" id="WP_180284538.1">
    <property type="nucleotide sequence ID" value="NZ_JABFDB010000021.1"/>
</dbReference>
<keyword evidence="4" id="KW-1185">Reference proteome</keyword>
<keyword evidence="2" id="KW-0732">Signal</keyword>
<organism evidence="3 4">
    <name type="scientific">Azospirillum oleiclasticum</name>
    <dbReference type="NCBI Taxonomy" id="2735135"/>
    <lineage>
        <taxon>Bacteria</taxon>
        <taxon>Pseudomonadati</taxon>
        <taxon>Pseudomonadota</taxon>
        <taxon>Alphaproteobacteria</taxon>
        <taxon>Rhodospirillales</taxon>
        <taxon>Azospirillaceae</taxon>
        <taxon>Azospirillum</taxon>
    </lineage>
</organism>
<dbReference type="Proteomes" id="UP000584642">
    <property type="component" value="Unassembled WGS sequence"/>
</dbReference>
<protein>
    <submittedName>
        <fullName evidence="3">Biotin/lipoyl-binding protein</fullName>
    </submittedName>
</protein>
<evidence type="ECO:0000256" key="1">
    <source>
        <dbReference type="SAM" id="Coils"/>
    </source>
</evidence>
<dbReference type="Gene3D" id="1.10.287.470">
    <property type="entry name" value="Helix hairpin bin"/>
    <property type="match status" value="1"/>
</dbReference>
<dbReference type="EMBL" id="JABFDB010000021">
    <property type="protein sequence ID" value="NYZ22771.1"/>
    <property type="molecule type" value="Genomic_DNA"/>
</dbReference>
<feature type="coiled-coil region" evidence="1">
    <location>
        <begin position="102"/>
        <end position="129"/>
    </location>
</feature>
<feature type="signal peptide" evidence="2">
    <location>
        <begin position="1"/>
        <end position="23"/>
    </location>
</feature>
<accession>A0ABX2TEZ5</accession>